<dbReference type="InterPro" id="IPR039420">
    <property type="entry name" value="WalR-like"/>
</dbReference>
<evidence type="ECO:0000256" key="5">
    <source>
        <dbReference type="PROSITE-ProRule" id="PRU01091"/>
    </source>
</evidence>
<keyword evidence="2" id="KW-0902">Two-component regulatory system</keyword>
<evidence type="ECO:0000313" key="8">
    <source>
        <dbReference type="EMBL" id="MEC4293762.1"/>
    </source>
</evidence>
<dbReference type="RefSeq" id="WP_326454106.1">
    <property type="nucleotide sequence ID" value="NZ_JAYMFH010000001.1"/>
</dbReference>
<dbReference type="SMART" id="SM00862">
    <property type="entry name" value="Trans_reg_C"/>
    <property type="match status" value="1"/>
</dbReference>
<evidence type="ECO:0000259" key="7">
    <source>
        <dbReference type="PROSITE" id="PS51755"/>
    </source>
</evidence>
<keyword evidence="9" id="KW-1185">Reference proteome</keyword>
<organism evidence="8 9">
    <name type="scientific">Adlercreutzia shanghongiae</name>
    <dbReference type="NCBI Taxonomy" id="3111773"/>
    <lineage>
        <taxon>Bacteria</taxon>
        <taxon>Bacillati</taxon>
        <taxon>Actinomycetota</taxon>
        <taxon>Coriobacteriia</taxon>
        <taxon>Eggerthellales</taxon>
        <taxon>Eggerthellaceae</taxon>
        <taxon>Adlercreutzia</taxon>
    </lineage>
</organism>
<dbReference type="Gene3D" id="1.10.10.10">
    <property type="entry name" value="Winged helix-like DNA-binding domain superfamily/Winged helix DNA-binding domain"/>
    <property type="match status" value="1"/>
</dbReference>
<dbReference type="EMBL" id="JAYMFH010000001">
    <property type="protein sequence ID" value="MEC4293762.1"/>
    <property type="molecule type" value="Genomic_DNA"/>
</dbReference>
<dbReference type="Pfam" id="PF00486">
    <property type="entry name" value="Trans_reg_C"/>
    <property type="match status" value="1"/>
</dbReference>
<dbReference type="Gene3D" id="3.40.50.2300">
    <property type="match status" value="1"/>
</dbReference>
<evidence type="ECO:0000256" key="2">
    <source>
        <dbReference type="ARBA" id="ARBA00023012"/>
    </source>
</evidence>
<dbReference type="Proteomes" id="UP001343724">
    <property type="component" value="Unassembled WGS sequence"/>
</dbReference>
<dbReference type="Gene3D" id="6.10.250.690">
    <property type="match status" value="1"/>
</dbReference>
<dbReference type="PROSITE" id="PS51755">
    <property type="entry name" value="OMPR_PHOB"/>
    <property type="match status" value="1"/>
</dbReference>
<protein>
    <submittedName>
        <fullName evidence="8">Response regulator transcription factor</fullName>
    </submittedName>
</protein>
<dbReference type="InterPro" id="IPR016032">
    <property type="entry name" value="Sig_transdc_resp-reg_C-effctor"/>
</dbReference>
<dbReference type="SUPFAM" id="SSF52172">
    <property type="entry name" value="CheY-like"/>
    <property type="match status" value="1"/>
</dbReference>
<dbReference type="InterPro" id="IPR036388">
    <property type="entry name" value="WH-like_DNA-bd_sf"/>
</dbReference>
<dbReference type="PANTHER" id="PTHR48111:SF40">
    <property type="entry name" value="PHOSPHATE REGULON TRANSCRIPTIONAL REGULATORY PROTEIN PHOB"/>
    <property type="match status" value="1"/>
</dbReference>
<dbReference type="CDD" id="cd00383">
    <property type="entry name" value="trans_reg_C"/>
    <property type="match status" value="1"/>
</dbReference>
<name>A0ABU6IVA2_9ACTN</name>
<gene>
    <name evidence="8" type="ORF">VJ920_00355</name>
</gene>
<proteinExistence type="predicted"/>
<dbReference type="CDD" id="cd17574">
    <property type="entry name" value="REC_OmpR"/>
    <property type="match status" value="1"/>
</dbReference>
<feature type="modified residue" description="4-aspartylphosphate" evidence="4">
    <location>
        <position position="54"/>
    </location>
</feature>
<evidence type="ECO:0000313" key="9">
    <source>
        <dbReference type="Proteomes" id="UP001343724"/>
    </source>
</evidence>
<comment type="caution">
    <text evidence="8">The sequence shown here is derived from an EMBL/GenBank/DDBJ whole genome shotgun (WGS) entry which is preliminary data.</text>
</comment>
<feature type="domain" description="Response regulatory" evidence="6">
    <location>
        <begin position="5"/>
        <end position="119"/>
    </location>
</feature>
<feature type="DNA-binding region" description="OmpR/PhoB-type" evidence="5">
    <location>
        <begin position="137"/>
        <end position="235"/>
    </location>
</feature>
<keyword evidence="1 4" id="KW-0597">Phosphoprotein</keyword>
<dbReference type="InterPro" id="IPR001789">
    <property type="entry name" value="Sig_transdc_resp-reg_receiver"/>
</dbReference>
<evidence type="ECO:0000256" key="4">
    <source>
        <dbReference type="PROSITE-ProRule" id="PRU00169"/>
    </source>
</evidence>
<keyword evidence="3 5" id="KW-0238">DNA-binding</keyword>
<evidence type="ECO:0000256" key="3">
    <source>
        <dbReference type="ARBA" id="ARBA00023125"/>
    </source>
</evidence>
<dbReference type="SMART" id="SM00448">
    <property type="entry name" value="REC"/>
    <property type="match status" value="1"/>
</dbReference>
<evidence type="ECO:0000256" key="1">
    <source>
        <dbReference type="ARBA" id="ARBA00022553"/>
    </source>
</evidence>
<dbReference type="PROSITE" id="PS50110">
    <property type="entry name" value="RESPONSE_REGULATORY"/>
    <property type="match status" value="1"/>
</dbReference>
<dbReference type="Pfam" id="PF00072">
    <property type="entry name" value="Response_reg"/>
    <property type="match status" value="1"/>
</dbReference>
<evidence type="ECO:0000259" key="6">
    <source>
        <dbReference type="PROSITE" id="PS50110"/>
    </source>
</evidence>
<dbReference type="InterPro" id="IPR011006">
    <property type="entry name" value="CheY-like_superfamily"/>
</dbReference>
<feature type="domain" description="OmpR/PhoB-type" evidence="7">
    <location>
        <begin position="137"/>
        <end position="235"/>
    </location>
</feature>
<reference evidence="8 9" key="1">
    <citation type="submission" date="2024-01" db="EMBL/GenBank/DDBJ databases">
        <title>novel species in genus Adlercreutzia.</title>
        <authorList>
            <person name="Liu X."/>
        </authorList>
    </citation>
    <scope>NUCLEOTIDE SEQUENCE [LARGE SCALE GENOMIC DNA]</scope>
    <source>
        <strain evidence="8 9">R22</strain>
    </source>
</reference>
<dbReference type="SUPFAM" id="SSF46894">
    <property type="entry name" value="C-terminal effector domain of the bipartite response regulators"/>
    <property type="match status" value="1"/>
</dbReference>
<sequence>MIERTVLVVDDEKSIRDAVTFYLKKEGYRVVPAKDGTEALEVFETTPVDLVVLDIMMQGYGGFEVCSAIRDKSETVPIIMLSAKRDLVDKSLGFKLGADDYITKPFEPAELVMRVNSCIRRNEARGRESTSGAGKPGEVITLGDLVIDTRSRQVTAQDRSLDLTAKEYNILHLLAQRPNTVFTRQQILDAVWGYDYYGSAGVVAVFIRKLREKIEADPSKPTHILTEWGVGYRIV</sequence>
<dbReference type="PANTHER" id="PTHR48111">
    <property type="entry name" value="REGULATOR OF RPOS"/>
    <property type="match status" value="1"/>
</dbReference>
<dbReference type="InterPro" id="IPR001867">
    <property type="entry name" value="OmpR/PhoB-type_DNA-bd"/>
</dbReference>
<accession>A0ABU6IVA2</accession>